<dbReference type="GeneID" id="113468836"/>
<dbReference type="InterPro" id="IPR042429">
    <property type="entry name" value="SFR1"/>
</dbReference>
<feature type="region of interest" description="Disordered" evidence="1">
    <location>
        <begin position="137"/>
        <end position="158"/>
    </location>
</feature>
<dbReference type="KEGG" id="dci:113468836"/>
<dbReference type="Proteomes" id="UP000079169">
    <property type="component" value="Unplaced"/>
</dbReference>
<reference evidence="3" key="1">
    <citation type="submission" date="2025-08" db="UniProtKB">
        <authorList>
            <consortium name="RefSeq"/>
        </authorList>
    </citation>
    <scope>IDENTIFICATION</scope>
</reference>
<proteinExistence type="predicted"/>
<dbReference type="AlphaFoldDB" id="A0A3Q0J065"/>
<accession>A0A3Q0J065</accession>
<dbReference type="STRING" id="121845.A0A3Q0J065"/>
<evidence type="ECO:0000313" key="2">
    <source>
        <dbReference type="Proteomes" id="UP000079169"/>
    </source>
</evidence>
<gene>
    <name evidence="3" type="primary">LOC113468836</name>
</gene>
<dbReference type="PANTHER" id="PTHR28643:SF1">
    <property type="entry name" value="SWI5-DEPENDENT RECOMBINATION DNA REPAIR PROTEIN 1 HOMOLOG"/>
    <property type="match status" value="1"/>
</dbReference>
<protein>
    <submittedName>
        <fullName evidence="3">Suppressor of Mek1-like</fullName>
    </submittedName>
</protein>
<dbReference type="Gene3D" id="6.10.140.1020">
    <property type="match status" value="1"/>
</dbReference>
<dbReference type="PANTHER" id="PTHR28643">
    <property type="entry name" value="SWI5-DEPENDENT RECOMBINATION DNA REPAIR PROTEIN 1 HOMOLOG"/>
    <property type="match status" value="1"/>
</dbReference>
<dbReference type="GO" id="GO:0000724">
    <property type="term" value="P:double-strand break repair via homologous recombination"/>
    <property type="evidence" value="ECO:0007669"/>
    <property type="project" value="InterPro"/>
</dbReference>
<dbReference type="GO" id="GO:0003713">
    <property type="term" value="F:transcription coactivator activity"/>
    <property type="evidence" value="ECO:0007669"/>
    <property type="project" value="InterPro"/>
</dbReference>
<dbReference type="RefSeq" id="XP_026681859.1">
    <property type="nucleotide sequence ID" value="XM_026826058.1"/>
</dbReference>
<feature type="region of interest" description="Disordered" evidence="1">
    <location>
        <begin position="25"/>
        <end position="56"/>
    </location>
</feature>
<organism evidence="2 3">
    <name type="scientific">Diaphorina citri</name>
    <name type="common">Asian citrus psyllid</name>
    <dbReference type="NCBI Taxonomy" id="121845"/>
    <lineage>
        <taxon>Eukaryota</taxon>
        <taxon>Metazoa</taxon>
        <taxon>Ecdysozoa</taxon>
        <taxon>Arthropoda</taxon>
        <taxon>Hexapoda</taxon>
        <taxon>Insecta</taxon>
        <taxon>Pterygota</taxon>
        <taxon>Neoptera</taxon>
        <taxon>Paraneoptera</taxon>
        <taxon>Hemiptera</taxon>
        <taxon>Sternorrhyncha</taxon>
        <taxon>Psylloidea</taxon>
        <taxon>Psyllidae</taxon>
        <taxon>Diaphorininae</taxon>
        <taxon>Diaphorina</taxon>
    </lineage>
</organism>
<name>A0A3Q0J065_DIACI</name>
<evidence type="ECO:0000313" key="3">
    <source>
        <dbReference type="RefSeq" id="XP_026681859.1"/>
    </source>
</evidence>
<feature type="region of interest" description="Disordered" evidence="1">
    <location>
        <begin position="205"/>
        <end position="233"/>
    </location>
</feature>
<keyword evidence="2" id="KW-1185">Reference proteome</keyword>
<evidence type="ECO:0000256" key="1">
    <source>
        <dbReference type="SAM" id="MobiDB-lite"/>
    </source>
</evidence>
<dbReference type="GO" id="GO:0032798">
    <property type="term" value="C:Swi5-Sfr1 complex"/>
    <property type="evidence" value="ECO:0007669"/>
    <property type="project" value="InterPro"/>
</dbReference>
<sequence>MSVMDHLKKLSMKFKEVESLLKNQHVDSTENNQISNTANKTSKKKSQSCSNDSALNSELSTKVEINTKKSHVNDGSFEETINESNCDTPEKQSDVLIEKMISNNNVLVHSDLKKKALNIELDDSSNGKPCVKMHNETKSALEKKSKSKSSSPKSNKMEVCKSPDVMKMTNKSEKMYTREFNNGYKTDSNILLNCEPLQIDGTLQADSNVNEPNDEDLNKYVDSNNTDDNKTKTTPFNTFEATNTLHISTNISENDVNALDVSTSSLSDLATSFMDSSVEETNSNLSCANTSRVAKRLKNPVKQKFVVKKIKMEGQPEGLSDIEKRISDKKKRIAEMKVTIANSAKHDVAQLDSLISKWRTGCQEALSELLAEIRRRGKDDYDMNNLLSELNIPMELVHYSEPDQDFY</sequence>
<dbReference type="PaxDb" id="121845-A0A3Q0J065"/>